<feature type="transmembrane region" description="Helical" evidence="1">
    <location>
        <begin position="298"/>
        <end position="315"/>
    </location>
</feature>
<dbReference type="RefSeq" id="WP_261697355.1">
    <property type="nucleotide sequence ID" value="NZ_CP104694.1"/>
</dbReference>
<organism evidence="2 3">
    <name type="scientific">Tahibacter amnicola</name>
    <dbReference type="NCBI Taxonomy" id="2976241"/>
    <lineage>
        <taxon>Bacteria</taxon>
        <taxon>Pseudomonadati</taxon>
        <taxon>Pseudomonadota</taxon>
        <taxon>Gammaproteobacteria</taxon>
        <taxon>Lysobacterales</taxon>
        <taxon>Rhodanobacteraceae</taxon>
        <taxon>Tahibacter</taxon>
    </lineage>
</organism>
<evidence type="ECO:0008006" key="4">
    <source>
        <dbReference type="Google" id="ProtNLM"/>
    </source>
</evidence>
<feature type="transmembrane region" description="Helical" evidence="1">
    <location>
        <begin position="215"/>
        <end position="236"/>
    </location>
</feature>
<name>A0ABY6BPR4_9GAMM</name>
<gene>
    <name evidence="2" type="ORF">N4264_12445</name>
</gene>
<keyword evidence="1" id="KW-0812">Transmembrane</keyword>
<keyword evidence="1" id="KW-0472">Membrane</keyword>
<protein>
    <recommendedName>
        <fullName evidence="4">ABC-2 type transport system permease protein</fullName>
    </recommendedName>
</protein>
<evidence type="ECO:0000313" key="2">
    <source>
        <dbReference type="EMBL" id="UXI70405.1"/>
    </source>
</evidence>
<feature type="transmembrane region" description="Helical" evidence="1">
    <location>
        <begin position="139"/>
        <end position="162"/>
    </location>
</feature>
<feature type="transmembrane region" description="Helical" evidence="1">
    <location>
        <begin position="74"/>
        <end position="100"/>
    </location>
</feature>
<keyword evidence="1" id="KW-1133">Transmembrane helix</keyword>
<feature type="transmembrane region" description="Helical" evidence="1">
    <location>
        <begin position="21"/>
        <end position="41"/>
    </location>
</feature>
<accession>A0ABY6BPR4</accession>
<keyword evidence="3" id="KW-1185">Reference proteome</keyword>
<proteinExistence type="predicted"/>
<sequence length="322" mass="35886">MNTFLWLLKREYWENRGGFKWAPTIAGGVVLLVIAMALLTAEMTVRRHDIKVSQIHLSALANHLSPDQMADVTAAINLGLFGVSFPIAMVLGIVLFFYLLNSLYDERRDRSILFWKSLPVSDTEVVLSKVFMATLVAPLMATVAAIALIFGLLLVLTIFVAIHGGTQAIGTLWTAAEPFSVSAKLLMLIPLNALWALPTIGWLMLCSAFARRVPFLWAVLVPVGVGTTIALFKLMYSFEIPNYWYWKHIVSRILFSVMPGQWLDDSNMERFENADGPKDWIKALDSSAITDLLSSPNLWLGVLAGAAMIVGAIWMRRWRDEG</sequence>
<dbReference type="Proteomes" id="UP001064632">
    <property type="component" value="Chromosome"/>
</dbReference>
<reference evidence="2" key="1">
    <citation type="submission" date="2022-09" db="EMBL/GenBank/DDBJ databases">
        <title>Tahibacter sp. nov., isolated from a fresh water.</title>
        <authorList>
            <person name="Baek J.H."/>
            <person name="Lee J.K."/>
            <person name="Kim J.M."/>
            <person name="Jeon C.O."/>
        </authorList>
    </citation>
    <scope>NUCLEOTIDE SEQUENCE</scope>
    <source>
        <strain evidence="2">W38</strain>
    </source>
</reference>
<dbReference type="EMBL" id="CP104694">
    <property type="protein sequence ID" value="UXI70405.1"/>
    <property type="molecule type" value="Genomic_DNA"/>
</dbReference>
<feature type="transmembrane region" description="Helical" evidence="1">
    <location>
        <begin position="182"/>
        <end position="203"/>
    </location>
</feature>
<evidence type="ECO:0000313" key="3">
    <source>
        <dbReference type="Proteomes" id="UP001064632"/>
    </source>
</evidence>
<evidence type="ECO:0000256" key="1">
    <source>
        <dbReference type="SAM" id="Phobius"/>
    </source>
</evidence>